<dbReference type="InterPro" id="IPR011014">
    <property type="entry name" value="MscS_channel_TM-2"/>
</dbReference>
<keyword evidence="3" id="KW-1003">Cell membrane</keyword>
<organism evidence="10 11">
    <name type="scientific">Methanolobus profundi</name>
    <dbReference type="NCBI Taxonomy" id="487685"/>
    <lineage>
        <taxon>Archaea</taxon>
        <taxon>Methanobacteriati</taxon>
        <taxon>Methanobacteriota</taxon>
        <taxon>Stenosarchaea group</taxon>
        <taxon>Methanomicrobia</taxon>
        <taxon>Methanosarcinales</taxon>
        <taxon>Methanosarcinaceae</taxon>
        <taxon>Methanolobus</taxon>
    </lineage>
</organism>
<dbReference type="InterPro" id="IPR023408">
    <property type="entry name" value="MscS_beta-dom_sf"/>
</dbReference>
<dbReference type="GO" id="GO:0005886">
    <property type="term" value="C:plasma membrane"/>
    <property type="evidence" value="ECO:0007669"/>
    <property type="project" value="UniProtKB-SubCell"/>
</dbReference>
<evidence type="ECO:0000259" key="8">
    <source>
        <dbReference type="Pfam" id="PF00924"/>
    </source>
</evidence>
<evidence type="ECO:0000313" key="10">
    <source>
        <dbReference type="EMBL" id="SFM48844.1"/>
    </source>
</evidence>
<feature type="transmembrane region" description="Helical" evidence="7">
    <location>
        <begin position="20"/>
        <end position="40"/>
    </location>
</feature>
<gene>
    <name evidence="10" type="ORF">SAMN04488696_1443</name>
</gene>
<evidence type="ECO:0000256" key="6">
    <source>
        <dbReference type="ARBA" id="ARBA00023136"/>
    </source>
</evidence>
<dbReference type="InterPro" id="IPR045275">
    <property type="entry name" value="MscS_archaea/bacteria_type"/>
</dbReference>
<dbReference type="Gene3D" id="2.30.30.60">
    <property type="match status" value="1"/>
</dbReference>
<feature type="domain" description="Mechanosensitive ion channel MscS C-terminal" evidence="9">
    <location>
        <begin position="176"/>
        <end position="257"/>
    </location>
</feature>
<evidence type="ECO:0000256" key="5">
    <source>
        <dbReference type="ARBA" id="ARBA00022989"/>
    </source>
</evidence>
<dbReference type="RefSeq" id="WP_177187998.1">
    <property type="nucleotide sequence ID" value="NZ_FOUJ01000002.1"/>
</dbReference>
<feature type="transmembrane region" description="Helical" evidence="7">
    <location>
        <begin position="81"/>
        <end position="99"/>
    </location>
</feature>
<dbReference type="InterPro" id="IPR049278">
    <property type="entry name" value="MS_channel_C"/>
</dbReference>
<evidence type="ECO:0000259" key="9">
    <source>
        <dbReference type="Pfam" id="PF21082"/>
    </source>
</evidence>
<dbReference type="AlphaFoldDB" id="A0A1I4R960"/>
<dbReference type="STRING" id="487685.SAMN04488696_1443"/>
<feature type="transmembrane region" description="Helical" evidence="7">
    <location>
        <begin position="52"/>
        <end position="75"/>
    </location>
</feature>
<dbReference type="Gene3D" id="3.30.70.100">
    <property type="match status" value="1"/>
</dbReference>
<accession>A0A1I4R960</accession>
<dbReference type="GO" id="GO:0008381">
    <property type="term" value="F:mechanosensitive monoatomic ion channel activity"/>
    <property type="evidence" value="ECO:0007669"/>
    <property type="project" value="InterPro"/>
</dbReference>
<dbReference type="Proteomes" id="UP000198535">
    <property type="component" value="Unassembled WGS sequence"/>
</dbReference>
<reference evidence="11" key="1">
    <citation type="submission" date="2016-10" db="EMBL/GenBank/DDBJ databases">
        <authorList>
            <person name="Varghese N."/>
            <person name="Submissions S."/>
        </authorList>
    </citation>
    <scope>NUCLEOTIDE SEQUENCE [LARGE SCALE GENOMIC DNA]</scope>
    <source>
        <strain evidence="11">Mob M</strain>
    </source>
</reference>
<dbReference type="PANTHER" id="PTHR30221">
    <property type="entry name" value="SMALL-CONDUCTANCE MECHANOSENSITIVE CHANNEL"/>
    <property type="match status" value="1"/>
</dbReference>
<comment type="similarity">
    <text evidence="2">Belongs to the MscS (TC 1.A.23) family.</text>
</comment>
<dbReference type="InterPro" id="IPR011066">
    <property type="entry name" value="MscS_channel_C_sf"/>
</dbReference>
<dbReference type="SUPFAM" id="SSF82861">
    <property type="entry name" value="Mechanosensitive channel protein MscS (YggB), transmembrane region"/>
    <property type="match status" value="1"/>
</dbReference>
<evidence type="ECO:0000256" key="3">
    <source>
        <dbReference type="ARBA" id="ARBA00022475"/>
    </source>
</evidence>
<protein>
    <submittedName>
        <fullName evidence="10">Small-conductance mechanosensitive channel</fullName>
    </submittedName>
</protein>
<evidence type="ECO:0000256" key="4">
    <source>
        <dbReference type="ARBA" id="ARBA00022692"/>
    </source>
</evidence>
<name>A0A1I4R960_9EURY</name>
<dbReference type="InterPro" id="IPR010920">
    <property type="entry name" value="LSM_dom_sf"/>
</dbReference>
<dbReference type="OrthoDB" id="31543at2157"/>
<keyword evidence="4 7" id="KW-0812">Transmembrane</keyword>
<evidence type="ECO:0000313" key="11">
    <source>
        <dbReference type="Proteomes" id="UP000198535"/>
    </source>
</evidence>
<dbReference type="Pfam" id="PF00924">
    <property type="entry name" value="MS_channel_2nd"/>
    <property type="match status" value="1"/>
</dbReference>
<keyword evidence="5 7" id="KW-1133">Transmembrane helix</keyword>
<sequence>MADILALTIPYTAITVADIVFALVVLVAGLLLAGILTGMFRNSLKKTKLPELVVEFLVRFLRALLYVAVLLAVVSALKVDVSSVVVGLSAVIGLVLGFGMQDSLNNMAAGVWIASLRPLDKDEFVTVNGLSGKVHAVGIMATELLTPDNQFITVPNKIVWGSPIVNATRMPTRRVGVDVGVAYATDIPRAVQVAMDVIKQDSRVLADPAPAVVTTELADSSVNLQLRAWVNTGDFWAVKNDLTIAIHAAYGKEDIEIPFPQLDVHMSRL</sequence>
<keyword evidence="6 7" id="KW-0472">Membrane</keyword>
<feature type="domain" description="Mechanosensitive ion channel MscS" evidence="8">
    <location>
        <begin position="102"/>
        <end position="169"/>
    </location>
</feature>
<dbReference type="EMBL" id="FOUJ01000002">
    <property type="protein sequence ID" value="SFM48844.1"/>
    <property type="molecule type" value="Genomic_DNA"/>
</dbReference>
<evidence type="ECO:0000256" key="1">
    <source>
        <dbReference type="ARBA" id="ARBA00004651"/>
    </source>
</evidence>
<comment type="subcellular location">
    <subcellularLocation>
        <location evidence="1">Cell membrane</location>
        <topology evidence="1">Multi-pass membrane protein</topology>
    </subcellularLocation>
</comment>
<dbReference type="Gene3D" id="1.10.287.1260">
    <property type="match status" value="1"/>
</dbReference>
<proteinExistence type="inferred from homology"/>
<dbReference type="PANTHER" id="PTHR30221:SF19">
    <property type="entry name" value="SMALL-CONDUCTANCE MECHANOSENSITIVE CHANNEL"/>
    <property type="match status" value="1"/>
</dbReference>
<dbReference type="Pfam" id="PF21082">
    <property type="entry name" value="MS_channel_3rd"/>
    <property type="match status" value="1"/>
</dbReference>
<evidence type="ECO:0000256" key="7">
    <source>
        <dbReference type="SAM" id="Phobius"/>
    </source>
</evidence>
<dbReference type="SUPFAM" id="SSF82689">
    <property type="entry name" value="Mechanosensitive channel protein MscS (YggB), C-terminal domain"/>
    <property type="match status" value="1"/>
</dbReference>
<dbReference type="SUPFAM" id="SSF50182">
    <property type="entry name" value="Sm-like ribonucleoproteins"/>
    <property type="match status" value="1"/>
</dbReference>
<dbReference type="InterPro" id="IPR006685">
    <property type="entry name" value="MscS_channel_2nd"/>
</dbReference>
<keyword evidence="11" id="KW-1185">Reference proteome</keyword>
<evidence type="ECO:0000256" key="2">
    <source>
        <dbReference type="ARBA" id="ARBA00008017"/>
    </source>
</evidence>